<dbReference type="InterPro" id="IPR036259">
    <property type="entry name" value="MFS_trans_sf"/>
</dbReference>
<gene>
    <name evidence="12" type="ORF">FMUND_641</name>
</gene>
<dbReference type="GO" id="GO:0005886">
    <property type="term" value="C:plasma membrane"/>
    <property type="evidence" value="ECO:0007669"/>
    <property type="project" value="TreeGrafter"/>
</dbReference>
<feature type="transmembrane region" description="Helical" evidence="10">
    <location>
        <begin position="757"/>
        <end position="779"/>
    </location>
</feature>
<keyword evidence="8 10" id="KW-0472">Membrane</keyword>
<reference evidence="12 13" key="1">
    <citation type="submission" date="2020-05" db="EMBL/GenBank/DDBJ databases">
        <title>Identification and distribution of gene clusters putatively required for synthesis of sphingolipid metabolism inhibitors in phylogenetically diverse species of the filamentous fungus Fusarium.</title>
        <authorList>
            <person name="Kim H.-S."/>
            <person name="Busman M."/>
            <person name="Brown D.W."/>
            <person name="Divon H."/>
            <person name="Uhlig S."/>
            <person name="Proctor R.H."/>
        </authorList>
    </citation>
    <scope>NUCLEOTIDE SEQUENCE [LARGE SCALE GENOMIC DNA]</scope>
    <source>
        <strain evidence="12 13">NRRL 66235</strain>
    </source>
</reference>
<keyword evidence="5 10" id="KW-1133">Transmembrane helix</keyword>
<dbReference type="Pfam" id="PF01794">
    <property type="entry name" value="Ferric_reduct"/>
    <property type="match status" value="1"/>
</dbReference>
<dbReference type="Gene3D" id="3.40.50.80">
    <property type="entry name" value="Nucleotide-binding domain of ferredoxin-NADP reductase (FNR) module"/>
    <property type="match status" value="1"/>
</dbReference>
<sequence>MEGVKPPSMKQGKNEEALTKYAAFLCGLMLLVIAIRWLHNICITSPHSKTSSSLTYGREASLLLFQILQRRLPASWFGRPSLGFIVMISIYLVGNIAFCSNMLAMPQLLNHWASRFGWMCAGNMALCVFFGLKNTPLGPLASVSHSQLNILHRMVGYTTVFLLVLHALVYTIHFGRQGRLVQLLKKEDIEGMGAGVAMLVLLMGVFRHKHYELFYASHIIGFMAVVLLTALHRPNWAKKIPTVMLIIFCMWTVDRLIRLTKLLYNLVNNSATFYPLPYKGTRIVLKKPGMEDALPGTHCFLWIPRLRMFETHPFTVVSNDSSGLELVMKSRKGFTKAVGRFARINPRATLSASIDGPYGTLPDINNYDKLIFISGGSGAAFTFGVMNRIMMQREKLAIQSIEFVWAVRHIDQLSWFRRHFRNIANSEYPISVKVYVTGERSASGSVHDDSDPQISPCGAERGILLREDAFDYQTISEVDDLCGLIRGATDDELKSSSFFEKLDVDETIGTAIESSGSHERVLVLSCGPKSLMDAVQDSAISPIFTLMAQPQTPESFANEEKLVPPHVSVKEDHVKSESQISQPEDDGRQPVPLSWKLASIILVTAIGFGSQWSSGVTSAMKSTIKKELHINNTQFSLLEASEDFMVTALMLVSGIVTDRIGGAGAMLYGNLIYSVGSILVAGAAQTRSYKFMMAGRVVRALGDIATQVAQYKVFSSWFAPGNGFASTLGFELGIGKIGAFAGKSSANIISKRLGFAWVFWIAVFMNIFTNVMTGVFYFFTKVANRRYHGINDPATGEKLTEKTRKFEYRKVLELPWTFWAVMGFSLFETSAAIVFLQNATELAEQRFGTDSIAAGWYSSVLQYSGFFVVPLLGVFLDLYGSRISVLVFCGIGMFISMLLVCFSGAVKGTAASFGVFAFAYCFGPTTIIDSTRTSMWDSTVFGSAYAIKITMNNAMNIIVRIITGKIQDADNNSYDNVTIVYVVLAGLSVVVSLLLAIGAWKSVDLGHLQWSRKKRIAQGFLLNERKEIFTKENGEKNRRVSLACFVTLILLVIGSWCGYFWGVATGNND</sequence>
<keyword evidence="3 10" id="KW-0812">Transmembrane</keyword>
<feature type="domain" description="Major facilitator superfamily (MFS) profile" evidence="11">
    <location>
        <begin position="599"/>
        <end position="1003"/>
    </location>
</feature>
<evidence type="ECO:0000256" key="4">
    <source>
        <dbReference type="ARBA" id="ARBA00022982"/>
    </source>
</evidence>
<feature type="transmembrane region" description="Helical" evidence="10">
    <location>
        <begin position="21"/>
        <end position="39"/>
    </location>
</feature>
<feature type="transmembrane region" description="Helical" evidence="10">
    <location>
        <begin position="911"/>
        <end position="928"/>
    </location>
</feature>
<feature type="transmembrane region" description="Helical" evidence="10">
    <location>
        <begin position="856"/>
        <end position="876"/>
    </location>
</feature>
<dbReference type="InterPro" id="IPR013130">
    <property type="entry name" value="Fe3_Rdtase_TM_dom"/>
</dbReference>
<evidence type="ECO:0000256" key="8">
    <source>
        <dbReference type="ARBA" id="ARBA00023136"/>
    </source>
</evidence>
<evidence type="ECO:0000256" key="6">
    <source>
        <dbReference type="ARBA" id="ARBA00023002"/>
    </source>
</evidence>
<dbReference type="InterPro" id="IPR013121">
    <property type="entry name" value="Fe_red_NAD-bd_6"/>
</dbReference>
<proteinExistence type="predicted"/>
<dbReference type="Pfam" id="PF08030">
    <property type="entry name" value="NAD_binding_6"/>
    <property type="match status" value="1"/>
</dbReference>
<evidence type="ECO:0000313" key="13">
    <source>
        <dbReference type="Proteomes" id="UP000544331"/>
    </source>
</evidence>
<feature type="transmembrane region" description="Helical" evidence="10">
    <location>
        <begin position="154"/>
        <end position="175"/>
    </location>
</feature>
<dbReference type="Pfam" id="PF08022">
    <property type="entry name" value="FAD_binding_8"/>
    <property type="match status" value="1"/>
</dbReference>
<evidence type="ECO:0000256" key="1">
    <source>
        <dbReference type="ARBA" id="ARBA00004141"/>
    </source>
</evidence>
<dbReference type="GO" id="GO:0022857">
    <property type="term" value="F:transmembrane transporter activity"/>
    <property type="evidence" value="ECO:0007669"/>
    <property type="project" value="InterPro"/>
</dbReference>
<keyword evidence="2" id="KW-0813">Transport</keyword>
<dbReference type="InterPro" id="IPR020846">
    <property type="entry name" value="MFS_dom"/>
</dbReference>
<feature type="transmembrane region" description="Helical" evidence="10">
    <location>
        <begin position="187"/>
        <end position="207"/>
    </location>
</feature>
<dbReference type="SFLD" id="SFLDG01168">
    <property type="entry name" value="Ferric_reductase_subgroup_(FRE"/>
    <property type="match status" value="1"/>
</dbReference>
<organism evidence="12 13">
    <name type="scientific">Fusarium mundagurra</name>
    <dbReference type="NCBI Taxonomy" id="1567541"/>
    <lineage>
        <taxon>Eukaryota</taxon>
        <taxon>Fungi</taxon>
        <taxon>Dikarya</taxon>
        <taxon>Ascomycota</taxon>
        <taxon>Pezizomycotina</taxon>
        <taxon>Sordariomycetes</taxon>
        <taxon>Hypocreomycetidae</taxon>
        <taxon>Hypocreales</taxon>
        <taxon>Nectriaceae</taxon>
        <taxon>Fusarium</taxon>
        <taxon>Fusarium fujikuroi species complex</taxon>
    </lineage>
</organism>
<dbReference type="AlphaFoldDB" id="A0A8H5Z4N3"/>
<dbReference type="PANTHER" id="PTHR32361:SF9">
    <property type="entry name" value="FERRIC REDUCTASE TRANSMEMBRANE COMPONENT 3-RELATED"/>
    <property type="match status" value="1"/>
</dbReference>
<evidence type="ECO:0000313" key="12">
    <source>
        <dbReference type="EMBL" id="KAF5724598.1"/>
    </source>
</evidence>
<name>A0A8H5Z4N3_9HYPO</name>
<dbReference type="Pfam" id="PF07690">
    <property type="entry name" value="MFS_1"/>
    <property type="match status" value="1"/>
</dbReference>
<evidence type="ECO:0000256" key="2">
    <source>
        <dbReference type="ARBA" id="ARBA00022448"/>
    </source>
</evidence>
<dbReference type="Gene3D" id="1.20.1250.20">
    <property type="entry name" value="MFS general substrate transporter like domains"/>
    <property type="match status" value="2"/>
</dbReference>
<comment type="caution">
    <text evidence="12">The sequence shown here is derived from an EMBL/GenBank/DDBJ whole genome shotgun (WGS) entry which is preliminary data.</text>
</comment>
<feature type="transmembrane region" description="Helical" evidence="10">
    <location>
        <begin position="1040"/>
        <end position="1061"/>
    </location>
</feature>
<dbReference type="InterPro" id="IPR039261">
    <property type="entry name" value="FNR_nucleotide-bd"/>
</dbReference>
<dbReference type="GO" id="GO:0006879">
    <property type="term" value="P:intracellular iron ion homeostasis"/>
    <property type="evidence" value="ECO:0007669"/>
    <property type="project" value="TreeGrafter"/>
</dbReference>
<keyword evidence="4" id="KW-0249">Electron transport</keyword>
<dbReference type="GO" id="GO:0006826">
    <property type="term" value="P:iron ion transport"/>
    <property type="evidence" value="ECO:0007669"/>
    <property type="project" value="TreeGrafter"/>
</dbReference>
<dbReference type="CDD" id="cd06186">
    <property type="entry name" value="NOX_Duox_like_FAD_NADP"/>
    <property type="match status" value="1"/>
</dbReference>
<feature type="transmembrane region" description="Helical" evidence="10">
    <location>
        <begin position="814"/>
        <end position="836"/>
    </location>
</feature>
<comment type="subcellular location">
    <subcellularLocation>
        <location evidence="1">Membrane</location>
        <topology evidence="1">Multi-pass membrane protein</topology>
    </subcellularLocation>
</comment>
<dbReference type="GO" id="GO:0000293">
    <property type="term" value="F:ferric-chelate reductase activity"/>
    <property type="evidence" value="ECO:0007669"/>
    <property type="project" value="UniProtKB-ARBA"/>
</dbReference>
<dbReference type="GO" id="GO:0015677">
    <property type="term" value="P:copper ion import"/>
    <property type="evidence" value="ECO:0007669"/>
    <property type="project" value="TreeGrafter"/>
</dbReference>
<dbReference type="EMBL" id="JAAOAN010000030">
    <property type="protein sequence ID" value="KAF5724598.1"/>
    <property type="molecule type" value="Genomic_DNA"/>
</dbReference>
<dbReference type="Proteomes" id="UP000544331">
    <property type="component" value="Unassembled WGS sequence"/>
</dbReference>
<evidence type="ECO:0000256" key="5">
    <source>
        <dbReference type="ARBA" id="ARBA00022989"/>
    </source>
</evidence>
<feature type="transmembrane region" description="Helical" evidence="10">
    <location>
        <begin position="82"/>
        <end position="104"/>
    </location>
</feature>
<dbReference type="InterPro" id="IPR011701">
    <property type="entry name" value="MFS"/>
</dbReference>
<keyword evidence="7" id="KW-0406">Ion transport</keyword>
<evidence type="ECO:0000256" key="9">
    <source>
        <dbReference type="ARBA" id="ARBA00023180"/>
    </source>
</evidence>
<dbReference type="SUPFAM" id="SSF103473">
    <property type="entry name" value="MFS general substrate transporter"/>
    <property type="match status" value="1"/>
</dbReference>
<evidence type="ECO:0000256" key="10">
    <source>
        <dbReference type="SAM" id="Phobius"/>
    </source>
</evidence>
<dbReference type="PANTHER" id="PTHR32361">
    <property type="entry name" value="FERRIC/CUPRIC REDUCTASE TRANSMEMBRANE COMPONENT"/>
    <property type="match status" value="1"/>
</dbReference>
<evidence type="ECO:0000256" key="7">
    <source>
        <dbReference type="ARBA" id="ARBA00023065"/>
    </source>
</evidence>
<protein>
    <submittedName>
        <fullName evidence="12">Major facilitator superfamily domain-containing protein</fullName>
    </submittedName>
</protein>
<feature type="transmembrane region" description="Helical" evidence="10">
    <location>
        <begin position="213"/>
        <end position="231"/>
    </location>
</feature>
<dbReference type="InterPro" id="IPR051410">
    <property type="entry name" value="Ferric/Cupric_Reductase"/>
</dbReference>
<keyword evidence="6" id="KW-0560">Oxidoreductase</keyword>
<dbReference type="OrthoDB" id="424834at2759"/>
<keyword evidence="9" id="KW-0325">Glycoprotein</keyword>
<feature type="transmembrane region" description="Helical" evidence="10">
    <location>
        <begin position="979"/>
        <end position="1000"/>
    </location>
</feature>
<dbReference type="SUPFAM" id="SSF52343">
    <property type="entry name" value="Ferredoxin reductase-like, C-terminal NADP-linked domain"/>
    <property type="match status" value="1"/>
</dbReference>
<dbReference type="SFLD" id="SFLDS00052">
    <property type="entry name" value="Ferric_Reductase_Domain"/>
    <property type="match status" value="1"/>
</dbReference>
<dbReference type="InterPro" id="IPR013112">
    <property type="entry name" value="FAD-bd_8"/>
</dbReference>
<accession>A0A8H5Z4N3</accession>
<feature type="transmembrane region" description="Helical" evidence="10">
    <location>
        <begin position="883"/>
        <end position="905"/>
    </location>
</feature>
<feature type="transmembrane region" description="Helical" evidence="10">
    <location>
        <begin position="940"/>
        <end position="959"/>
    </location>
</feature>
<keyword evidence="13" id="KW-1185">Reference proteome</keyword>
<evidence type="ECO:0000256" key="3">
    <source>
        <dbReference type="ARBA" id="ARBA00022692"/>
    </source>
</evidence>
<evidence type="ECO:0000259" key="11">
    <source>
        <dbReference type="PROSITE" id="PS50850"/>
    </source>
</evidence>
<dbReference type="PROSITE" id="PS50850">
    <property type="entry name" value="MFS"/>
    <property type="match status" value="1"/>
</dbReference>